<keyword evidence="3" id="KW-1185">Reference proteome</keyword>
<accession>A0ABS1GFF3</accession>
<proteinExistence type="predicted"/>
<dbReference type="SUPFAM" id="SSF141371">
    <property type="entry name" value="PilZ domain-like"/>
    <property type="match status" value="1"/>
</dbReference>
<reference evidence="2 3" key="1">
    <citation type="journal article" date="2021" name="Syst. Appl. Microbiol.">
        <title>Persephonella atlantica sp. nov.: How to adapt to physico-chemical gradients in high temperature hydrothermal habitats.</title>
        <authorList>
            <person name="Francois D.X."/>
            <person name="Godfroy A."/>
            <person name="Mathien C."/>
            <person name="Aube J."/>
            <person name="Cathalot C."/>
            <person name="Lesongeur F."/>
            <person name="L'Haridon S."/>
            <person name="Philippon X."/>
            <person name="Roussel E.G."/>
        </authorList>
    </citation>
    <scope>NUCLEOTIDE SEQUENCE [LARGE SCALE GENOMIC DNA]</scope>
    <source>
        <strain evidence="2 3">MO1340</strain>
    </source>
</reference>
<sequence length="361" mass="42628">MEELKKIYSSLEKEKSFFEDYRNRFVENFVQVFSSFFELKIPEEKLRKLGSDLYSRLFSLKGDPTKDFYSLSRKMYETKVDIRAILSKVFMLMIKDFLDRLLENNGEIYLLRNFIALIDIYLNCMDRASGDYIESLENKISSAEEKRKKEEQDIIVDYLKIKREEISIIDHFYEVPVTCSAKLIRIENHKAYFDVKKCINKIFEKNHFVFIKIPDVEKTIKALITDINYERGILVLTDFVFSQIPQEKRKFVRVRLSKKIPVIIKKESEEVEGMIDDISVGGIGVYCVKIDHLSVGEIVELLFVIDGYSVKVKGELKYITPLEKFFRIGIQFINLSPKDEEIIGEFVTKRQFEILRKLRQL</sequence>
<dbReference type="Pfam" id="PF07238">
    <property type="entry name" value="PilZ"/>
    <property type="match status" value="1"/>
</dbReference>
<feature type="domain" description="PilZ" evidence="1">
    <location>
        <begin position="247"/>
        <end position="348"/>
    </location>
</feature>
<name>A0ABS1GFF3_9AQUI</name>
<dbReference type="EMBL" id="JAACYA010000001">
    <property type="protein sequence ID" value="MBK3331650.1"/>
    <property type="molecule type" value="Genomic_DNA"/>
</dbReference>
<evidence type="ECO:0000313" key="3">
    <source>
        <dbReference type="Proteomes" id="UP000772812"/>
    </source>
</evidence>
<evidence type="ECO:0000259" key="1">
    <source>
        <dbReference type="Pfam" id="PF07238"/>
    </source>
</evidence>
<dbReference type="Proteomes" id="UP000772812">
    <property type="component" value="Unassembled WGS sequence"/>
</dbReference>
<evidence type="ECO:0000313" key="2">
    <source>
        <dbReference type="EMBL" id="MBK3331650.1"/>
    </source>
</evidence>
<dbReference type="InterPro" id="IPR009875">
    <property type="entry name" value="PilZ_domain"/>
</dbReference>
<gene>
    <name evidence="2" type="ORF">GWK41_01055</name>
</gene>
<comment type="caution">
    <text evidence="2">The sequence shown here is derived from an EMBL/GenBank/DDBJ whole genome shotgun (WGS) entry which is preliminary data.</text>
</comment>
<dbReference type="Gene3D" id="2.40.10.220">
    <property type="entry name" value="predicted glycosyltransferase like domains"/>
    <property type="match status" value="1"/>
</dbReference>
<dbReference type="RefSeq" id="WP_200673063.1">
    <property type="nucleotide sequence ID" value="NZ_JAACYA010000001.1"/>
</dbReference>
<protein>
    <submittedName>
        <fullName evidence="2">PilZ domain-containing protein</fullName>
    </submittedName>
</protein>
<organism evidence="2 3">
    <name type="scientific">Persephonella atlantica</name>
    <dbReference type="NCBI Taxonomy" id="2699429"/>
    <lineage>
        <taxon>Bacteria</taxon>
        <taxon>Pseudomonadati</taxon>
        <taxon>Aquificota</taxon>
        <taxon>Aquificia</taxon>
        <taxon>Aquificales</taxon>
        <taxon>Hydrogenothermaceae</taxon>
        <taxon>Persephonella</taxon>
    </lineage>
</organism>